<dbReference type="EMBL" id="JBEPMM010000013">
    <property type="protein sequence ID" value="MET3694272.1"/>
    <property type="molecule type" value="Genomic_DNA"/>
</dbReference>
<proteinExistence type="predicted"/>
<keyword evidence="4" id="KW-1185">Reference proteome</keyword>
<dbReference type="PROSITE" id="PS50005">
    <property type="entry name" value="TPR"/>
    <property type="match status" value="4"/>
</dbReference>
<name>A0ABV2L8U2_9HYPH</name>
<dbReference type="GO" id="GO:0008168">
    <property type="term" value="F:methyltransferase activity"/>
    <property type="evidence" value="ECO:0007669"/>
    <property type="project" value="UniProtKB-KW"/>
</dbReference>
<dbReference type="CDD" id="cd02440">
    <property type="entry name" value="AdoMet_MTases"/>
    <property type="match status" value="1"/>
</dbReference>
<evidence type="ECO:0000313" key="3">
    <source>
        <dbReference type="EMBL" id="MET3694272.1"/>
    </source>
</evidence>
<feature type="repeat" description="TPR" evidence="1">
    <location>
        <begin position="109"/>
        <end position="142"/>
    </location>
</feature>
<dbReference type="Pfam" id="PF14559">
    <property type="entry name" value="TPR_19"/>
    <property type="match status" value="1"/>
</dbReference>
<feature type="repeat" description="TPR" evidence="1">
    <location>
        <begin position="177"/>
        <end position="210"/>
    </location>
</feature>
<sequence>MAVINPDQDLRTTVEVTDTLAQGWTCRRKRSIWILDRFWLYPGNGFLNRQGAMEAESNRGVASTGDSATSHTMSVPSALALATRLHRSGEMAVAERIYGRILEAVPDNPDATHFLGVLHHGTGRSEEGLRLIRRAIGLQPDDAGMRNNLGNILNDCGRFEEAVEAYLGAVEIEPRNVDILNNLGVALRTLNRFNDSEVAYRRVIAIDPTYREAHDNLGRLLASRGRFEEAVACHQTALKLEPRNAETRRLLADMHVLRGDRAKAVAIIDDWLKDEPGSVTAHHLRAAISGDDVPTRASDAYVAKLFDAYAPSFDRSLSGLEYRAPDLVATVLEAMAGRPDKGLAILDAGCGTGLCGPLVAEWARSLVGVDLSEGMLAQAAERGCYDTLVHAELTQFLLAHENAYDFVLSADTLCYFGDLAAVLAAARGALTAGGGLIFTLEADAGPRPFVLNPHGRYAHQEDYVRQMLDAAGFTQIGIDHQTLRMQRGDPVQGLVVNARRS</sequence>
<dbReference type="Proteomes" id="UP001549145">
    <property type="component" value="Unassembled WGS sequence"/>
</dbReference>
<dbReference type="InterPro" id="IPR052943">
    <property type="entry name" value="TMTC_O-mannosyl-trnsfr"/>
</dbReference>
<keyword evidence="1" id="KW-0802">TPR repeat</keyword>
<evidence type="ECO:0000313" key="4">
    <source>
        <dbReference type="Proteomes" id="UP001549145"/>
    </source>
</evidence>
<dbReference type="SUPFAM" id="SSF48452">
    <property type="entry name" value="TPR-like"/>
    <property type="match status" value="1"/>
</dbReference>
<dbReference type="SUPFAM" id="SSF53335">
    <property type="entry name" value="S-adenosyl-L-methionine-dependent methyltransferases"/>
    <property type="match status" value="1"/>
</dbReference>
<reference evidence="3 4" key="1">
    <citation type="submission" date="2024-06" db="EMBL/GenBank/DDBJ databases">
        <title>Genomic Encyclopedia of Type Strains, Phase IV (KMG-IV): sequencing the most valuable type-strain genomes for metagenomic binning, comparative biology and taxonomic classification.</title>
        <authorList>
            <person name="Goeker M."/>
        </authorList>
    </citation>
    <scope>NUCLEOTIDE SEQUENCE [LARGE SCALE GENOMIC DNA]</scope>
    <source>
        <strain evidence="3 4">DSM 21331</strain>
    </source>
</reference>
<organism evidence="3 4">
    <name type="scientific">Methylobacterium goesingense</name>
    <dbReference type="NCBI Taxonomy" id="243690"/>
    <lineage>
        <taxon>Bacteria</taxon>
        <taxon>Pseudomonadati</taxon>
        <taxon>Pseudomonadota</taxon>
        <taxon>Alphaproteobacteria</taxon>
        <taxon>Hyphomicrobiales</taxon>
        <taxon>Methylobacteriaceae</taxon>
        <taxon>Methylobacterium</taxon>
    </lineage>
</organism>
<dbReference type="Pfam" id="PF13432">
    <property type="entry name" value="TPR_16"/>
    <property type="match status" value="1"/>
</dbReference>
<dbReference type="Pfam" id="PF13414">
    <property type="entry name" value="TPR_11"/>
    <property type="match status" value="1"/>
</dbReference>
<dbReference type="InterPro" id="IPR029063">
    <property type="entry name" value="SAM-dependent_MTases_sf"/>
</dbReference>
<dbReference type="SMART" id="SM00028">
    <property type="entry name" value="TPR"/>
    <property type="match status" value="4"/>
</dbReference>
<dbReference type="RefSeq" id="WP_238283016.1">
    <property type="nucleotide sequence ID" value="NZ_BPQL01000231.1"/>
</dbReference>
<feature type="domain" description="Methyltransferase type 11" evidence="2">
    <location>
        <begin position="346"/>
        <end position="438"/>
    </location>
</feature>
<keyword evidence="3" id="KW-0808">Transferase</keyword>
<evidence type="ECO:0000256" key="1">
    <source>
        <dbReference type="PROSITE-ProRule" id="PRU00339"/>
    </source>
</evidence>
<feature type="repeat" description="TPR" evidence="1">
    <location>
        <begin position="211"/>
        <end position="244"/>
    </location>
</feature>
<dbReference type="InterPro" id="IPR013216">
    <property type="entry name" value="Methyltransf_11"/>
</dbReference>
<comment type="caution">
    <text evidence="3">The sequence shown here is derived from an EMBL/GenBank/DDBJ whole genome shotgun (WGS) entry which is preliminary data.</text>
</comment>
<dbReference type="Gene3D" id="3.40.50.150">
    <property type="entry name" value="Vaccinia Virus protein VP39"/>
    <property type="match status" value="1"/>
</dbReference>
<protein>
    <submittedName>
        <fullName evidence="3">TPR repeat methyltransferase</fullName>
    </submittedName>
</protein>
<dbReference type="InterPro" id="IPR019734">
    <property type="entry name" value="TPR_rpt"/>
</dbReference>
<dbReference type="InterPro" id="IPR011990">
    <property type="entry name" value="TPR-like_helical_dom_sf"/>
</dbReference>
<feature type="repeat" description="TPR" evidence="1">
    <location>
        <begin position="143"/>
        <end position="176"/>
    </location>
</feature>
<gene>
    <name evidence="3" type="ORF">ABID43_003831</name>
</gene>
<dbReference type="Gene3D" id="1.25.40.10">
    <property type="entry name" value="Tetratricopeptide repeat domain"/>
    <property type="match status" value="3"/>
</dbReference>
<accession>A0ABV2L8U2</accession>
<evidence type="ECO:0000259" key="2">
    <source>
        <dbReference type="Pfam" id="PF08241"/>
    </source>
</evidence>
<keyword evidence="3" id="KW-0489">Methyltransferase</keyword>
<dbReference type="Pfam" id="PF08241">
    <property type="entry name" value="Methyltransf_11"/>
    <property type="match status" value="1"/>
</dbReference>
<dbReference type="GO" id="GO:0032259">
    <property type="term" value="P:methylation"/>
    <property type="evidence" value="ECO:0007669"/>
    <property type="project" value="UniProtKB-KW"/>
</dbReference>
<dbReference type="PANTHER" id="PTHR44809">
    <property type="match status" value="1"/>
</dbReference>
<dbReference type="PANTHER" id="PTHR44809:SF1">
    <property type="entry name" value="PROTEIN O-MANNOSYL-TRANSFERASE TMTC1"/>
    <property type="match status" value="1"/>
</dbReference>